<dbReference type="RefSeq" id="WP_345232864.1">
    <property type="nucleotide sequence ID" value="NZ_BAABGZ010000006.1"/>
</dbReference>
<dbReference type="Gene3D" id="2.60.40.10">
    <property type="entry name" value="Immunoglobulins"/>
    <property type="match status" value="1"/>
</dbReference>
<dbReference type="SMART" id="SM00560">
    <property type="entry name" value="LamGL"/>
    <property type="match status" value="1"/>
</dbReference>
<keyword evidence="2" id="KW-1015">Disulfide bond</keyword>
<evidence type="ECO:0000313" key="5">
    <source>
        <dbReference type="Proteomes" id="UP001501153"/>
    </source>
</evidence>
<accession>A0ABP8HXC3</accession>
<dbReference type="InterPro" id="IPR013783">
    <property type="entry name" value="Ig-like_fold"/>
</dbReference>
<dbReference type="Pfam" id="PF18962">
    <property type="entry name" value="Por_Secre_tail"/>
    <property type="match status" value="1"/>
</dbReference>
<evidence type="ECO:0000256" key="2">
    <source>
        <dbReference type="ARBA" id="ARBA00023157"/>
    </source>
</evidence>
<dbReference type="Proteomes" id="UP001501153">
    <property type="component" value="Unassembled WGS sequence"/>
</dbReference>
<dbReference type="Pfam" id="PF13385">
    <property type="entry name" value="Laminin_G_3"/>
    <property type="match status" value="1"/>
</dbReference>
<organism evidence="4 5">
    <name type="scientific">Hymenobacter saemangeumensis</name>
    <dbReference type="NCBI Taxonomy" id="1084522"/>
    <lineage>
        <taxon>Bacteria</taxon>
        <taxon>Pseudomonadati</taxon>
        <taxon>Bacteroidota</taxon>
        <taxon>Cytophagia</taxon>
        <taxon>Cytophagales</taxon>
        <taxon>Hymenobacteraceae</taxon>
        <taxon>Hymenobacter</taxon>
    </lineage>
</organism>
<protein>
    <recommendedName>
        <fullName evidence="3">LamG-like jellyroll fold domain-containing protein</fullName>
    </recommendedName>
</protein>
<dbReference type="SUPFAM" id="SSF49899">
    <property type="entry name" value="Concanavalin A-like lectins/glucanases"/>
    <property type="match status" value="1"/>
</dbReference>
<dbReference type="InterPro" id="IPR006558">
    <property type="entry name" value="LamG-like"/>
</dbReference>
<name>A0ABP8HXC3_9BACT</name>
<dbReference type="EMBL" id="BAABGZ010000006">
    <property type="protein sequence ID" value="GAA4346825.1"/>
    <property type="molecule type" value="Genomic_DNA"/>
</dbReference>
<keyword evidence="1" id="KW-0732">Signal</keyword>
<feature type="domain" description="LamG-like jellyroll fold" evidence="3">
    <location>
        <begin position="199"/>
        <end position="337"/>
    </location>
</feature>
<dbReference type="NCBIfam" id="TIGR04183">
    <property type="entry name" value="Por_Secre_tail"/>
    <property type="match status" value="1"/>
</dbReference>
<proteinExistence type="predicted"/>
<evidence type="ECO:0000259" key="3">
    <source>
        <dbReference type="SMART" id="SM00560"/>
    </source>
</evidence>
<evidence type="ECO:0000256" key="1">
    <source>
        <dbReference type="ARBA" id="ARBA00022729"/>
    </source>
</evidence>
<sequence>MPLAANAANPVLTIQGTGNTSPDVTAFVDQLEIVRVSDNMVMAGAVGNASFETFSGMSNGNYGYNPTAAPWSFNTRSGIAVNGSAFGAPTAPAGSAVAFVQSTAGSPNGQLQQTLTLADGVYQLRFQVAQRNCCSSNDQRLNVLINGVQVGTVQPANNGQFSSYTTSSFVVGSPNNALRFDGIDDNVSIPHNAAFNLTTALTIESWIRPVGTGQATQNVVCKSSNSQNTGYIFPRTDDTWNSLRIWLNRSGNWSQYTVPYAANIGTWHHVAATYDGTTVRMYIDGVQMTPTASGAVINGPITTNTNPQTLGTQPGFAENYRGDLDEVRVYNAVLSQAQIQADMYSSASALPGSQVAYYTFDQGTAGGNNAGQTTLNDQSGNGRTGTLNGFGLSGTASNWVRSFPTITSLTPSSGPRGSSVLVGGTNLLDATGMAFNNTAVAPFTTPTDDYSATVTVPAAATTGAVSVSSALLSRFNGPVFTVVTDLVVSTTMTIPAGNYNSITITGTGVGTLGGPVTVASGLTVQAGGVLNDGCSTIGGTGTFTLAAGSTLGICSAAGISSSGATGSVQVSGTRSFSTDASYVYNGTAAQSTGSGLPSQVRSLTTTNSSAVTLTAPVAVSQMVTVGSTGNLSLNGQTLTLLSSASGTAMVVNGSTGIVSGSALVQRYIDPSLNPGAGYRHFSSPVQSTTFADLAAPGFTPLVNPAYNTSATPALVTPFPNVFGYNQARLATATNDLSGFDKGWFSPGSLSDPMLTGRGYTVNIPASSVVDFGGALSTGNSTLTLARNAAGTANDADAGWHLVGNPYPSPLNYSLVAPADRTNLDAAIYVFSSTSQYGGTYRSYVNGIGGNPVLPVAQGFFVRVSSGQTSGSLTFRNSQRLTTADATAFQRTSADSRARVQLELRSSTGTTDVFDAYAEAGADAGFLAQYDAMKLPNTNGLSLASLSAGNELLAIDGRPAFAAGAVLPLVVNVPAAGTYSLTAAILANLPAGIDAYLTDALTGQAVALRQLASYSFAVTASQAAGPVTGRFALAFRSQTALANTAGLTAAQVSLYPNPAHAAFTVQVPAVAGTSKVEAQLLNALGQVVRSQSAVLTAAGAGFAVDASGLSAGVYTLRLHAGTSTLTKRVVLH</sequence>
<dbReference type="InterPro" id="IPR014756">
    <property type="entry name" value="Ig_E-set"/>
</dbReference>
<reference evidence="5" key="1">
    <citation type="journal article" date="2019" name="Int. J. Syst. Evol. Microbiol.">
        <title>The Global Catalogue of Microorganisms (GCM) 10K type strain sequencing project: providing services to taxonomists for standard genome sequencing and annotation.</title>
        <authorList>
            <consortium name="The Broad Institute Genomics Platform"/>
            <consortium name="The Broad Institute Genome Sequencing Center for Infectious Disease"/>
            <person name="Wu L."/>
            <person name="Ma J."/>
        </authorList>
    </citation>
    <scope>NUCLEOTIDE SEQUENCE [LARGE SCALE GENOMIC DNA]</scope>
    <source>
        <strain evidence="5">JCM 17923</strain>
    </source>
</reference>
<evidence type="ECO:0000313" key="4">
    <source>
        <dbReference type="EMBL" id="GAA4346825.1"/>
    </source>
</evidence>
<gene>
    <name evidence="4" type="ORF">GCM10023185_01430</name>
</gene>
<keyword evidence="5" id="KW-1185">Reference proteome</keyword>
<dbReference type="Gene3D" id="2.60.120.200">
    <property type="match status" value="1"/>
</dbReference>
<dbReference type="InterPro" id="IPR026444">
    <property type="entry name" value="Secre_tail"/>
</dbReference>
<dbReference type="InterPro" id="IPR013320">
    <property type="entry name" value="ConA-like_dom_sf"/>
</dbReference>
<comment type="caution">
    <text evidence="4">The sequence shown here is derived from an EMBL/GenBank/DDBJ whole genome shotgun (WGS) entry which is preliminary data.</text>
</comment>
<dbReference type="SUPFAM" id="SSF81296">
    <property type="entry name" value="E set domains"/>
    <property type="match status" value="1"/>
</dbReference>